<gene>
    <name evidence="1" type="ORF">WICPIJ_000256</name>
</gene>
<dbReference type="PANTHER" id="PTHR15140:SF37">
    <property type="entry name" value="UBIQUITIN-LIKE DOMAIN-CONTAINING PROTEIN"/>
    <property type="match status" value="1"/>
</dbReference>
<evidence type="ECO:0000313" key="1">
    <source>
        <dbReference type="EMBL" id="KAH3688749.1"/>
    </source>
</evidence>
<organism evidence="1 2">
    <name type="scientific">Wickerhamomyces pijperi</name>
    <name type="common">Yeast</name>
    <name type="synonym">Pichia pijperi</name>
    <dbReference type="NCBI Taxonomy" id="599730"/>
    <lineage>
        <taxon>Eukaryota</taxon>
        <taxon>Fungi</taxon>
        <taxon>Dikarya</taxon>
        <taxon>Ascomycota</taxon>
        <taxon>Saccharomycotina</taxon>
        <taxon>Saccharomycetes</taxon>
        <taxon>Phaffomycetales</taxon>
        <taxon>Wickerhamomycetaceae</taxon>
        <taxon>Wickerhamomyces</taxon>
    </lineage>
</organism>
<dbReference type="EMBL" id="JAEUBG010000168">
    <property type="protein sequence ID" value="KAH3688749.1"/>
    <property type="molecule type" value="Genomic_DNA"/>
</dbReference>
<dbReference type="Gene3D" id="3.80.10.10">
    <property type="entry name" value="Ribonuclease Inhibitor"/>
    <property type="match status" value="1"/>
</dbReference>
<accession>A0A9P8QHI0</accession>
<protein>
    <recommendedName>
        <fullName evidence="3">F-box domain-containing protein</fullName>
    </recommendedName>
</protein>
<name>A0A9P8QHI0_WICPI</name>
<reference evidence="1" key="1">
    <citation type="journal article" date="2021" name="Open Biol.">
        <title>Shared evolutionary footprints suggest mitochondrial oxidative damage underlies multiple complex I losses in fungi.</title>
        <authorList>
            <person name="Schikora-Tamarit M.A."/>
            <person name="Marcet-Houben M."/>
            <person name="Nosek J."/>
            <person name="Gabaldon T."/>
        </authorList>
    </citation>
    <scope>NUCLEOTIDE SEQUENCE</scope>
    <source>
        <strain evidence="1">CBS2887</strain>
    </source>
</reference>
<dbReference type="AlphaFoldDB" id="A0A9P8QHI0"/>
<evidence type="ECO:0000313" key="2">
    <source>
        <dbReference type="Proteomes" id="UP000774326"/>
    </source>
</evidence>
<dbReference type="InterPro" id="IPR032675">
    <property type="entry name" value="LRR_dom_sf"/>
</dbReference>
<dbReference type="SUPFAM" id="SSF52058">
    <property type="entry name" value="L domain-like"/>
    <property type="match status" value="1"/>
</dbReference>
<proteinExistence type="predicted"/>
<sequence length="708" mass="82105">MTLSIFNDLPNEIWFNILQFSDHSISTVHKLSMIRPEIFHLYVSGFDVWTDSYETLYFKELYRYQTDRVFTNDSSEGKIAIVEFMKSTLKPNFRKLKPSEVKELANAQYCVFSAVDDLTEDGTSLRMIPSVMQRNRFPKSYQFPLLETLVLHCTKQAVQKFNKSSMFFKLNDDVFPSLKELSFEGNSNTLVLEDVKLTSLRKLQFAGQSLITSIKDIHLPNLEELVMDSGRRFHSHADDIEDLRINENYLSFLDLDTLSVQEQVQRGSISYHNPEFDPILNLPSLKVLELNISLVDIEAIRTPNHLYFLDALPFEQLEELRFQLEDPYIDAESRIANSPSDFILQLTQVKLVQVLSRCSQNLKKLKITSAIGNNFNCDDIIEVLPQLTNLVELEFDTIYASRKFPVIELPHLEVATLKYASYSEFIDIKSTKLTKLDLTFFPFSVNFFNKYAGRVREPSEEPSTVEYMNSFSDNFPALDSLTIDMYTPYWAYKDGYPGQCKPPHIITRRRHLVEACETVNFQQLRSLHLIFNFQELFNFFNTAQNYTNLNNLEKLQLHGWFDDFENTPQFTSDIIKDINRHMESSKASTANGTIQLNLNAPNLKRFIGHFSKQAVIDFDSPLHKTLTNQVKSLQLPSTLTSNLQEIVLGTSHTTFSHIKIPNSIQQQVRIKALKWFSPFKPYVEKMVALGDTRYRGMLDVIWYDEDEQ</sequence>
<dbReference type="PANTHER" id="PTHR15140">
    <property type="entry name" value="TUBULIN-SPECIFIC CHAPERONE E"/>
    <property type="match status" value="1"/>
</dbReference>
<keyword evidence="2" id="KW-1185">Reference proteome</keyword>
<reference evidence="1" key="2">
    <citation type="submission" date="2021-01" db="EMBL/GenBank/DDBJ databases">
        <authorList>
            <person name="Schikora-Tamarit M.A."/>
        </authorList>
    </citation>
    <scope>NUCLEOTIDE SEQUENCE</scope>
    <source>
        <strain evidence="1">CBS2887</strain>
    </source>
</reference>
<dbReference type="Proteomes" id="UP000774326">
    <property type="component" value="Unassembled WGS sequence"/>
</dbReference>
<comment type="caution">
    <text evidence="1">The sequence shown here is derived from an EMBL/GenBank/DDBJ whole genome shotgun (WGS) entry which is preliminary data.</text>
</comment>
<evidence type="ECO:0008006" key="3">
    <source>
        <dbReference type="Google" id="ProtNLM"/>
    </source>
</evidence>